<gene>
    <name evidence="3" type="ORF">CW354_17490</name>
</gene>
<dbReference type="RefSeq" id="WP_104831365.1">
    <property type="nucleotide sequence ID" value="NZ_PJCH01000015.1"/>
</dbReference>
<dbReference type="EMBL" id="PJCH01000015">
    <property type="protein sequence ID" value="PQA86153.1"/>
    <property type="molecule type" value="Genomic_DNA"/>
</dbReference>
<dbReference type="Pfam" id="PF12158">
    <property type="entry name" value="DUF3592"/>
    <property type="match status" value="1"/>
</dbReference>
<dbReference type="InterPro" id="IPR021994">
    <property type="entry name" value="DUF3592"/>
</dbReference>
<feature type="transmembrane region" description="Helical" evidence="1">
    <location>
        <begin position="121"/>
        <end position="145"/>
    </location>
</feature>
<evidence type="ECO:0000259" key="2">
    <source>
        <dbReference type="Pfam" id="PF12158"/>
    </source>
</evidence>
<dbReference type="Proteomes" id="UP000239504">
    <property type="component" value="Unassembled WGS sequence"/>
</dbReference>
<accession>A0A2S7K0W2</accession>
<feature type="domain" description="DUF3592" evidence="2">
    <location>
        <begin position="60"/>
        <end position="118"/>
    </location>
</feature>
<keyword evidence="1" id="KW-0812">Transmembrane</keyword>
<evidence type="ECO:0000313" key="4">
    <source>
        <dbReference type="Proteomes" id="UP000239504"/>
    </source>
</evidence>
<keyword evidence="1" id="KW-0472">Membrane</keyword>
<dbReference type="OrthoDB" id="4750277at2"/>
<evidence type="ECO:0000256" key="1">
    <source>
        <dbReference type="SAM" id="Phobius"/>
    </source>
</evidence>
<organism evidence="3 4">
    <name type="scientific">Hyphococcus luteus</name>
    <dbReference type="NCBI Taxonomy" id="2058213"/>
    <lineage>
        <taxon>Bacteria</taxon>
        <taxon>Pseudomonadati</taxon>
        <taxon>Pseudomonadota</taxon>
        <taxon>Alphaproteobacteria</taxon>
        <taxon>Parvularculales</taxon>
        <taxon>Parvularculaceae</taxon>
        <taxon>Hyphococcus</taxon>
    </lineage>
</organism>
<sequence length="160" mass="17166">MAPELKTKSDVSIVLIFFTALAVFGVAGGGFFVHDYARARASLGWPAVDGIVLSRLERESAPLRYVYSYDGRSYESTRTRNFMGWFLATPDTDLRPGESVAVYVNPENPAYSVIFPGGAGAAFVILSLLAGGAVFFGVGGVVWTLSRASARELVFAENAI</sequence>
<comment type="caution">
    <text evidence="3">The sequence shown here is derived from an EMBL/GenBank/DDBJ whole genome shotgun (WGS) entry which is preliminary data.</text>
</comment>
<dbReference type="AlphaFoldDB" id="A0A2S7K0W2"/>
<name>A0A2S7K0W2_9PROT</name>
<evidence type="ECO:0000313" key="3">
    <source>
        <dbReference type="EMBL" id="PQA86153.1"/>
    </source>
</evidence>
<keyword evidence="4" id="KW-1185">Reference proteome</keyword>
<proteinExistence type="predicted"/>
<protein>
    <recommendedName>
        <fullName evidence="2">DUF3592 domain-containing protein</fullName>
    </recommendedName>
</protein>
<reference evidence="3 4" key="1">
    <citation type="submission" date="2017-12" db="EMBL/GenBank/DDBJ databases">
        <authorList>
            <person name="Hurst M.R.H."/>
        </authorList>
    </citation>
    <scope>NUCLEOTIDE SEQUENCE [LARGE SCALE GENOMIC DNA]</scope>
    <source>
        <strain evidence="3 4">SY-3-19</strain>
    </source>
</reference>
<feature type="transmembrane region" description="Helical" evidence="1">
    <location>
        <begin position="12"/>
        <end position="33"/>
    </location>
</feature>
<keyword evidence="1" id="KW-1133">Transmembrane helix</keyword>